<reference evidence="2 3" key="1">
    <citation type="submission" date="2017-08" db="EMBL/GenBank/DDBJ databases">
        <title>WGS of Clinical strains of the CDC Group NO-1 linked to zoonotic infections in humans.</title>
        <authorList>
            <person name="Bernier A.-M."/>
            <person name="Bernard K."/>
        </authorList>
    </citation>
    <scope>NUCLEOTIDE SEQUENCE [LARGE SCALE GENOMIC DNA]</scope>
    <source>
        <strain evidence="2 3">NML91-0035</strain>
    </source>
</reference>
<dbReference type="Gene3D" id="3.10.180.10">
    <property type="entry name" value="2,3-Dihydroxybiphenyl 1,2-Dioxygenase, domain 1"/>
    <property type="match status" value="1"/>
</dbReference>
<name>A0A2A2T7L0_9BURK</name>
<dbReference type="Proteomes" id="UP000217780">
    <property type="component" value="Unassembled WGS sequence"/>
</dbReference>
<keyword evidence="2" id="KW-0560">Oxidoreductase</keyword>
<dbReference type="GeneID" id="93873473"/>
<feature type="domain" description="VOC" evidence="1">
    <location>
        <begin position="2"/>
        <end position="116"/>
    </location>
</feature>
<dbReference type="InterPro" id="IPR052393">
    <property type="entry name" value="Cadmium-induced_rsp"/>
</dbReference>
<sequence length="150" mass="16798">MKRLHIHLSVDDLEENIRFYSGIFASAPTVRKDDYAKWMLEDPRVNFAISTRAQGRGINHLGIQAESAEELTEIHQRVQQAGLISRAEPAANCCYAHSDKHWLQDPQGVVWEAFHTLAEVPVYGGCRFSPENQHAAGNTNTPCCPTKQPS</sequence>
<dbReference type="GO" id="GO:0046686">
    <property type="term" value="P:response to cadmium ion"/>
    <property type="evidence" value="ECO:0007669"/>
    <property type="project" value="TreeGrafter"/>
</dbReference>
<comment type="caution">
    <text evidence="2">The sequence shown here is derived from an EMBL/GenBank/DDBJ whole genome shotgun (WGS) entry which is preliminary data.</text>
</comment>
<keyword evidence="2" id="KW-0223">Dioxygenase</keyword>
<dbReference type="InterPro" id="IPR049789">
    <property type="entry name" value="ArsI/CadI-like"/>
</dbReference>
<dbReference type="RefSeq" id="WP_095541796.1">
    <property type="nucleotide sequence ID" value="NZ_NSJC01000003.1"/>
</dbReference>
<evidence type="ECO:0000313" key="2">
    <source>
        <dbReference type="EMBL" id="PAX17804.1"/>
    </source>
</evidence>
<dbReference type="Pfam" id="PF00903">
    <property type="entry name" value="Glyoxalase"/>
    <property type="match status" value="1"/>
</dbReference>
<accession>A0A2A2T7L0</accession>
<dbReference type="NCBIfam" id="NF041414">
    <property type="entry name" value="ArsI_CadI_VOC"/>
    <property type="match status" value="1"/>
</dbReference>
<dbReference type="InterPro" id="IPR004360">
    <property type="entry name" value="Glyas_Fos-R_dOase_dom"/>
</dbReference>
<proteinExistence type="predicted"/>
<evidence type="ECO:0000313" key="3">
    <source>
        <dbReference type="Proteomes" id="UP000217780"/>
    </source>
</evidence>
<dbReference type="EMBL" id="NTBI01000002">
    <property type="protein sequence ID" value="PAX17804.1"/>
    <property type="molecule type" value="Genomic_DNA"/>
</dbReference>
<dbReference type="SUPFAM" id="SSF54593">
    <property type="entry name" value="Glyoxalase/Bleomycin resistance protein/Dihydroxybiphenyl dioxygenase"/>
    <property type="match status" value="1"/>
</dbReference>
<dbReference type="PANTHER" id="PTHR41294">
    <property type="entry name" value="CADMIUM-INDUCED PROTEIN CADI"/>
    <property type="match status" value="1"/>
</dbReference>
<dbReference type="InterPro" id="IPR029068">
    <property type="entry name" value="Glyas_Bleomycin-R_OHBP_Dase"/>
</dbReference>
<dbReference type="InterPro" id="IPR037523">
    <property type="entry name" value="VOC_core"/>
</dbReference>
<evidence type="ECO:0000259" key="1">
    <source>
        <dbReference type="PROSITE" id="PS51819"/>
    </source>
</evidence>
<dbReference type="GO" id="GO:0051213">
    <property type="term" value="F:dioxygenase activity"/>
    <property type="evidence" value="ECO:0007669"/>
    <property type="project" value="UniProtKB-KW"/>
</dbReference>
<gene>
    <name evidence="2" type="ORF">CLI92_02940</name>
</gene>
<organism evidence="2 3">
    <name type="scientific">Vandammella animalimorsus</name>
    <dbReference type="NCBI Taxonomy" id="2029117"/>
    <lineage>
        <taxon>Bacteria</taxon>
        <taxon>Pseudomonadati</taxon>
        <taxon>Pseudomonadota</taxon>
        <taxon>Betaproteobacteria</taxon>
        <taxon>Burkholderiales</taxon>
        <taxon>Comamonadaceae</taxon>
        <taxon>Vandammella</taxon>
    </lineage>
</organism>
<protein>
    <submittedName>
        <fullName evidence="2">Glyoxalase/bleomycin resistance/dioxygenase family protein</fullName>
    </submittedName>
</protein>
<dbReference type="PANTHER" id="PTHR41294:SF1">
    <property type="entry name" value="CADMIUM-INDUCED PROTEIN CADI"/>
    <property type="match status" value="1"/>
</dbReference>
<dbReference type="AlphaFoldDB" id="A0A2A2T7L0"/>
<dbReference type="PROSITE" id="PS51819">
    <property type="entry name" value="VOC"/>
    <property type="match status" value="1"/>
</dbReference>